<evidence type="ECO:0000313" key="2">
    <source>
        <dbReference type="EMBL" id="MEK0307141.1"/>
    </source>
</evidence>
<organism evidence="2 3">
    <name type="scientific">Bifidobacterium favimelis</name>
    <dbReference type="NCBI Taxonomy" id="3122979"/>
    <lineage>
        <taxon>Bacteria</taxon>
        <taxon>Bacillati</taxon>
        <taxon>Actinomycetota</taxon>
        <taxon>Actinomycetes</taxon>
        <taxon>Bifidobacteriales</taxon>
        <taxon>Bifidobacteriaceae</taxon>
        <taxon>Bifidobacterium</taxon>
    </lineage>
</organism>
<dbReference type="Proteomes" id="UP001373159">
    <property type="component" value="Unassembled WGS sequence"/>
</dbReference>
<sequence length="177" mass="19584">MTTTIAVFVGSLRKDSINRRLARSMEALAPEGTEFVYANMDLPLYNQDLEEDFPDEVTRDKELVERADGVLFVTPENNRSYTAVIKNAIDWCSRPWGKNSFAGKPAAIAGATPGALGTTQAQQALRNVLLFLDIKVMGQPEMYFDTRTGFDPDGNLAPGSRDFVRGFTKAMVDHMIS</sequence>
<evidence type="ECO:0000259" key="1">
    <source>
        <dbReference type="Pfam" id="PF03358"/>
    </source>
</evidence>
<dbReference type="EMBL" id="JBANBB010000002">
    <property type="protein sequence ID" value="MEK0307141.1"/>
    <property type="molecule type" value="Genomic_DNA"/>
</dbReference>
<dbReference type="Gene3D" id="3.40.50.360">
    <property type="match status" value="1"/>
</dbReference>
<gene>
    <name evidence="2" type="ORF">V8P97_06675</name>
</gene>
<dbReference type="GO" id="GO:0016491">
    <property type="term" value="F:oxidoreductase activity"/>
    <property type="evidence" value="ECO:0007669"/>
    <property type="project" value="UniProtKB-KW"/>
</dbReference>
<accession>A0ABU8ZPG4</accession>
<reference evidence="2 3" key="1">
    <citation type="submission" date="2024-02" db="EMBL/GenBank/DDBJ databases">
        <title>Bifidobacterium honeyensis sp. nov., isolated from the comb honey.</title>
        <authorList>
            <person name="Liu W."/>
            <person name="Li Y."/>
        </authorList>
    </citation>
    <scope>NUCLEOTIDE SEQUENCE [LARGE SCALE GENOMIC DNA]</scope>
    <source>
        <strain evidence="2 3">IMAU50988</strain>
    </source>
</reference>
<dbReference type="SUPFAM" id="SSF52218">
    <property type="entry name" value="Flavoproteins"/>
    <property type="match status" value="1"/>
</dbReference>
<protein>
    <submittedName>
        <fullName evidence="2">NAD(P)H-dependent oxidoreductase</fullName>
        <ecNumber evidence="2">1.-.-.-</ecNumber>
    </submittedName>
</protein>
<dbReference type="PANTHER" id="PTHR30543:SF21">
    <property type="entry name" value="NAD(P)H-DEPENDENT FMN REDUCTASE LOT6"/>
    <property type="match status" value="1"/>
</dbReference>
<dbReference type="PANTHER" id="PTHR30543">
    <property type="entry name" value="CHROMATE REDUCTASE"/>
    <property type="match status" value="1"/>
</dbReference>
<keyword evidence="2" id="KW-0560">Oxidoreductase</keyword>
<comment type="caution">
    <text evidence="2">The sequence shown here is derived from an EMBL/GenBank/DDBJ whole genome shotgun (WGS) entry which is preliminary data.</text>
</comment>
<dbReference type="RefSeq" id="WP_340469858.1">
    <property type="nucleotide sequence ID" value="NZ_JBANBB010000002.1"/>
</dbReference>
<name>A0ABU8ZPG4_9BIFI</name>
<dbReference type="Pfam" id="PF03358">
    <property type="entry name" value="FMN_red"/>
    <property type="match status" value="1"/>
</dbReference>
<dbReference type="EC" id="1.-.-.-" evidence="2"/>
<dbReference type="InterPro" id="IPR005025">
    <property type="entry name" value="FMN_Rdtase-like_dom"/>
</dbReference>
<keyword evidence="3" id="KW-1185">Reference proteome</keyword>
<evidence type="ECO:0000313" key="3">
    <source>
        <dbReference type="Proteomes" id="UP001373159"/>
    </source>
</evidence>
<proteinExistence type="predicted"/>
<dbReference type="InterPro" id="IPR029039">
    <property type="entry name" value="Flavoprotein-like_sf"/>
</dbReference>
<feature type="domain" description="NADPH-dependent FMN reductase-like" evidence="1">
    <location>
        <begin position="4"/>
        <end position="146"/>
    </location>
</feature>
<dbReference type="InterPro" id="IPR050712">
    <property type="entry name" value="NAD(P)H-dep_reductase"/>
</dbReference>